<reference evidence="2 3" key="1">
    <citation type="submission" date="2017-02" db="EMBL/GenBank/DDBJ databases">
        <authorList>
            <person name="Peterson S.W."/>
        </authorList>
    </citation>
    <scope>NUCLEOTIDE SEQUENCE [LARGE SCALE GENOMIC DNA]</scope>
    <source>
        <strain evidence="2 3">P15</strain>
    </source>
</reference>
<dbReference type="Gene3D" id="2.160.20.120">
    <property type="match status" value="1"/>
</dbReference>
<dbReference type="Proteomes" id="UP000190341">
    <property type="component" value="Unassembled WGS sequence"/>
</dbReference>
<evidence type="ECO:0000313" key="2">
    <source>
        <dbReference type="EMBL" id="SKC40748.1"/>
    </source>
</evidence>
<accession>A0A1T5IP00</accession>
<keyword evidence="3" id="KW-1185">Reference proteome</keyword>
<gene>
    <name evidence="2" type="ORF">SAMN06296058_0112</name>
</gene>
<organism evidence="2 3">
    <name type="scientific">Pseudoxanthomonas indica</name>
    <dbReference type="NCBI Taxonomy" id="428993"/>
    <lineage>
        <taxon>Bacteria</taxon>
        <taxon>Pseudomonadati</taxon>
        <taxon>Pseudomonadota</taxon>
        <taxon>Gammaproteobacteria</taxon>
        <taxon>Lysobacterales</taxon>
        <taxon>Lysobacteraceae</taxon>
        <taxon>Pseudoxanthomonas</taxon>
    </lineage>
</organism>
<keyword evidence="1" id="KW-0732">Signal</keyword>
<dbReference type="STRING" id="428993.SAMN06296058_0112"/>
<proteinExistence type="predicted"/>
<evidence type="ECO:0000256" key="1">
    <source>
        <dbReference type="SAM" id="SignalP"/>
    </source>
</evidence>
<evidence type="ECO:0008006" key="4">
    <source>
        <dbReference type="Google" id="ProtNLM"/>
    </source>
</evidence>
<dbReference type="OrthoDB" id="5944342at2"/>
<feature type="signal peptide" evidence="1">
    <location>
        <begin position="1"/>
        <end position="23"/>
    </location>
</feature>
<protein>
    <recommendedName>
        <fullName evidence="4">Adhesin</fullName>
    </recommendedName>
</protein>
<dbReference type="EMBL" id="FUZV01000001">
    <property type="protein sequence ID" value="SKC40748.1"/>
    <property type="molecule type" value="Genomic_DNA"/>
</dbReference>
<feature type="chain" id="PRO_5013024519" description="Adhesin" evidence="1">
    <location>
        <begin position="24"/>
        <end position="281"/>
    </location>
</feature>
<dbReference type="RefSeq" id="WP_079724353.1">
    <property type="nucleotide sequence ID" value="NZ_BMCL01000003.1"/>
</dbReference>
<evidence type="ECO:0000313" key="3">
    <source>
        <dbReference type="Proteomes" id="UP000190341"/>
    </source>
</evidence>
<dbReference type="AlphaFoldDB" id="A0A1T5IP00"/>
<name>A0A1T5IP00_9GAMM</name>
<sequence length="281" mass="28589">MLSRKKFVTLASLGLLSPLTALATQPCANSAPRTLALDLAGVKAVVFEVESHDLRLNASAGAKGQITGRACAYDAKALEELTVTQARQGDKLLVKLHRAGPTFKLFGDHYAYLDVTGSLPDNLPVQLIVGSGDAEISGAAIVSADVGSGDARVRNTRGLVAAEVGSGDIEVDDAGSLKVITIGSGDIESHGIRGSVDVGDIGSGDFDLERGTGDVRIKSIGSGNATLSGVGGQVWVGSIGSGDVDVRDVRGGLKVDKIGSGGVRHTGVAGEVSLPKNHQGD</sequence>